<proteinExistence type="predicted"/>
<reference evidence="2 3" key="1">
    <citation type="journal article" date="2015" name="Genome Announc.">
        <title>Draft Genome Sequence and Gene Annotation of the Entomopathogenic Fungus Verticillium hemipterigenum.</title>
        <authorList>
            <person name="Horn F."/>
            <person name="Habel A."/>
            <person name="Scharf D.H."/>
            <person name="Dworschak J."/>
            <person name="Brakhage A.A."/>
            <person name="Guthke R."/>
            <person name="Hertweck C."/>
            <person name="Linde J."/>
        </authorList>
    </citation>
    <scope>NUCLEOTIDE SEQUENCE [LARGE SCALE GENOMIC DNA]</scope>
</reference>
<protein>
    <submittedName>
        <fullName evidence="2">Uncharacterized protein</fullName>
    </submittedName>
</protein>
<feature type="chain" id="PRO_5001989514" evidence="1">
    <location>
        <begin position="21"/>
        <end position="217"/>
    </location>
</feature>
<evidence type="ECO:0000313" key="2">
    <source>
        <dbReference type="EMBL" id="CEJ90366.1"/>
    </source>
</evidence>
<dbReference type="STRING" id="1531966.A0A0A1SZU9"/>
<dbReference type="HOGENOM" id="CLU_082448_0_0_1"/>
<name>A0A0A1SZU9_9HYPO</name>
<evidence type="ECO:0000313" key="3">
    <source>
        <dbReference type="Proteomes" id="UP000039046"/>
    </source>
</evidence>
<dbReference type="Proteomes" id="UP000039046">
    <property type="component" value="Unassembled WGS sequence"/>
</dbReference>
<evidence type="ECO:0000256" key="1">
    <source>
        <dbReference type="SAM" id="SignalP"/>
    </source>
</evidence>
<accession>A0A0A1SZU9</accession>
<dbReference type="AlphaFoldDB" id="A0A0A1SZU9"/>
<gene>
    <name evidence="2" type="ORF">VHEMI06155</name>
</gene>
<dbReference type="EMBL" id="CDHN01000003">
    <property type="protein sequence ID" value="CEJ90366.1"/>
    <property type="molecule type" value="Genomic_DNA"/>
</dbReference>
<keyword evidence="3" id="KW-1185">Reference proteome</keyword>
<keyword evidence="1" id="KW-0732">Signal</keyword>
<organism evidence="2 3">
    <name type="scientific">[Torrubiella] hemipterigena</name>
    <dbReference type="NCBI Taxonomy" id="1531966"/>
    <lineage>
        <taxon>Eukaryota</taxon>
        <taxon>Fungi</taxon>
        <taxon>Dikarya</taxon>
        <taxon>Ascomycota</taxon>
        <taxon>Pezizomycotina</taxon>
        <taxon>Sordariomycetes</taxon>
        <taxon>Hypocreomycetidae</taxon>
        <taxon>Hypocreales</taxon>
        <taxon>Clavicipitaceae</taxon>
        <taxon>Clavicipitaceae incertae sedis</taxon>
        <taxon>'Torrubiella' clade</taxon>
    </lineage>
</organism>
<dbReference type="OrthoDB" id="3556996at2759"/>
<feature type="signal peptide" evidence="1">
    <location>
        <begin position="1"/>
        <end position="20"/>
    </location>
</feature>
<sequence length="217" mass="23879">MILPTSLWAAAGMFIQLAAAVDLQPMPQPTGCPLPEPWEFTDFKWYNGSHGVDCTSNHGNQGTMGCLCGGEGNWCEPPPAPCNGSVVNVCSTGLSSSNYKPPWGFGPWEYLTVTLPGDNVCYDKYMGYRTHEIGKGYLCTNLGPPHVSFVGRSDLESSQANFSYGIDNYASLKCDDGKKIAYRGHKIIDLDCDIDEFKNSTCTTDDFIVPITHWYYN</sequence>